<reference evidence="5" key="2">
    <citation type="submission" date="2025-05" db="UniProtKB">
        <authorList>
            <consortium name="EnsemblMetazoa"/>
        </authorList>
    </citation>
    <scope>IDENTIFICATION</scope>
    <source>
        <strain evidence="5">Foshan</strain>
    </source>
</reference>
<dbReference type="InterPro" id="IPR051301">
    <property type="entry name" value="Optineurin/NFkB_EssMod"/>
</dbReference>
<keyword evidence="6" id="KW-1185">Reference proteome</keyword>
<dbReference type="Proteomes" id="UP000069940">
    <property type="component" value="Unassembled WGS sequence"/>
</dbReference>
<accession>A0ABM1XXE3</accession>
<feature type="region of interest" description="Disordered" evidence="3">
    <location>
        <begin position="71"/>
        <end position="100"/>
    </location>
</feature>
<dbReference type="PANTHER" id="PTHR31553">
    <property type="entry name" value="NF-KAPPA-B ESSENTIAL MODULATOR"/>
    <property type="match status" value="1"/>
</dbReference>
<reference evidence="6" key="1">
    <citation type="journal article" date="2015" name="Proc. Natl. Acad. Sci. U.S.A.">
        <title>Genome sequence of the Asian Tiger mosquito, Aedes albopictus, reveals insights into its biology, genetics, and evolution.</title>
        <authorList>
            <person name="Chen X.G."/>
            <person name="Jiang X."/>
            <person name="Gu J."/>
            <person name="Xu M."/>
            <person name="Wu Y."/>
            <person name="Deng Y."/>
            <person name="Zhang C."/>
            <person name="Bonizzoni M."/>
            <person name="Dermauw W."/>
            <person name="Vontas J."/>
            <person name="Armbruster P."/>
            <person name="Huang X."/>
            <person name="Yang Y."/>
            <person name="Zhang H."/>
            <person name="He W."/>
            <person name="Peng H."/>
            <person name="Liu Y."/>
            <person name="Wu K."/>
            <person name="Chen J."/>
            <person name="Lirakis M."/>
            <person name="Topalis P."/>
            <person name="Van Leeuwen T."/>
            <person name="Hall A.B."/>
            <person name="Jiang X."/>
            <person name="Thorpe C."/>
            <person name="Mueller R.L."/>
            <person name="Sun C."/>
            <person name="Waterhouse R.M."/>
            <person name="Yan G."/>
            <person name="Tu Z.J."/>
            <person name="Fang X."/>
            <person name="James A.A."/>
        </authorList>
    </citation>
    <scope>NUCLEOTIDE SEQUENCE [LARGE SCALE GENOMIC DNA]</scope>
    <source>
        <strain evidence="6">Foshan</strain>
    </source>
</reference>
<protein>
    <recommendedName>
        <fullName evidence="4">NF-kappa-B essential modulator NEMO CC2-LZ domain-containing protein</fullName>
    </recommendedName>
</protein>
<dbReference type="InterPro" id="IPR032419">
    <property type="entry name" value="CC2-LZ_dom"/>
</dbReference>
<dbReference type="RefSeq" id="XP_019543133.3">
    <property type="nucleotide sequence ID" value="XM_019687588.3"/>
</dbReference>
<dbReference type="GeneID" id="109413859"/>
<keyword evidence="1 2" id="KW-0175">Coiled coil</keyword>
<sequence length="244" mass="26681">MKVAVVKDSISQEDLQLLQQRNAVLEAHITECGSVQTACSENLDTMRTNLNALQDLVVKCRAVLSIHATPASAQSTPPISPAKETSYPPPPLLDSGSGFAASHQTSHAALKSEIELLKAQLDIYKSDFAAERIARLALLAEKNRLASELQQLQQQNRTLIADALNGQAEQLTYSRRCSRMSQESEGVTMSAASITNEIPQQHSIVDGREESYLAERKASYCQHCNGVFGDIQSLETHIDECPAY</sequence>
<evidence type="ECO:0000313" key="6">
    <source>
        <dbReference type="Proteomes" id="UP000069940"/>
    </source>
</evidence>
<name>A0ABM1XXE3_AEDAL</name>
<evidence type="ECO:0000313" key="5">
    <source>
        <dbReference type="EnsemblMetazoa" id="AALFPA23_003715.P4293"/>
    </source>
</evidence>
<dbReference type="Gene3D" id="1.20.5.990">
    <property type="entry name" value="Nemo cc2-lz domain - 1d5 darpin complex"/>
    <property type="match status" value="1"/>
</dbReference>
<dbReference type="EnsemblMetazoa" id="AALFPA23_003715.R4293">
    <property type="protein sequence ID" value="AALFPA23_003715.P4293"/>
    <property type="gene ID" value="AALFPA23_003715"/>
</dbReference>
<evidence type="ECO:0000256" key="2">
    <source>
        <dbReference type="SAM" id="Coils"/>
    </source>
</evidence>
<evidence type="ECO:0000256" key="3">
    <source>
        <dbReference type="SAM" id="MobiDB-lite"/>
    </source>
</evidence>
<feature type="coiled-coil region" evidence="2">
    <location>
        <begin position="107"/>
        <end position="169"/>
    </location>
</feature>
<dbReference type="Pfam" id="PF16516">
    <property type="entry name" value="CC2-LZ"/>
    <property type="match status" value="1"/>
</dbReference>
<evidence type="ECO:0000259" key="4">
    <source>
        <dbReference type="Pfam" id="PF16516"/>
    </source>
</evidence>
<proteinExistence type="predicted"/>
<organism evidence="5 6">
    <name type="scientific">Aedes albopictus</name>
    <name type="common">Asian tiger mosquito</name>
    <name type="synonym">Stegomyia albopicta</name>
    <dbReference type="NCBI Taxonomy" id="7160"/>
    <lineage>
        <taxon>Eukaryota</taxon>
        <taxon>Metazoa</taxon>
        <taxon>Ecdysozoa</taxon>
        <taxon>Arthropoda</taxon>
        <taxon>Hexapoda</taxon>
        <taxon>Insecta</taxon>
        <taxon>Pterygota</taxon>
        <taxon>Neoptera</taxon>
        <taxon>Endopterygota</taxon>
        <taxon>Diptera</taxon>
        <taxon>Nematocera</taxon>
        <taxon>Culicoidea</taxon>
        <taxon>Culicidae</taxon>
        <taxon>Culicinae</taxon>
        <taxon>Aedini</taxon>
        <taxon>Aedes</taxon>
        <taxon>Stegomyia</taxon>
    </lineage>
</organism>
<dbReference type="PANTHER" id="PTHR31553:SF1">
    <property type="entry name" value="NF-KAPPA-B ESSENTIAL MODULATOR"/>
    <property type="match status" value="1"/>
</dbReference>
<evidence type="ECO:0000256" key="1">
    <source>
        <dbReference type="ARBA" id="ARBA00023054"/>
    </source>
</evidence>
<feature type="domain" description="NF-kappa-B essential modulator NEMO CC2-LZ" evidence="4">
    <location>
        <begin position="108"/>
        <end position="159"/>
    </location>
</feature>